<evidence type="ECO:0000313" key="2">
    <source>
        <dbReference type="EMBL" id="GHI83402.1"/>
    </source>
</evidence>
<evidence type="ECO:0000256" key="1">
    <source>
        <dbReference type="SAM" id="MobiDB-lite"/>
    </source>
</evidence>
<reference evidence="2" key="1">
    <citation type="submission" date="2020-09" db="EMBL/GenBank/DDBJ databases">
        <title>Whole genome shotgun sequence of Streptomyces xanthophaeus NBRC 12829.</title>
        <authorList>
            <person name="Komaki H."/>
            <person name="Tamura T."/>
        </authorList>
    </citation>
    <scope>NUCLEOTIDE SEQUENCE</scope>
    <source>
        <strain evidence="2">NBRC 12829</strain>
    </source>
</reference>
<keyword evidence="3" id="KW-1185">Reference proteome</keyword>
<feature type="region of interest" description="Disordered" evidence="1">
    <location>
        <begin position="18"/>
        <end position="65"/>
    </location>
</feature>
<dbReference type="EMBL" id="BNEE01000004">
    <property type="protein sequence ID" value="GHI83402.1"/>
    <property type="molecule type" value="Genomic_DNA"/>
</dbReference>
<evidence type="ECO:0000313" key="3">
    <source>
        <dbReference type="Proteomes" id="UP000600026"/>
    </source>
</evidence>
<protein>
    <submittedName>
        <fullName evidence="2">Uncharacterized protein</fullName>
    </submittedName>
</protein>
<dbReference type="AlphaFoldDB" id="A0A919LDI2"/>
<feature type="compositionally biased region" description="Pro residues" evidence="1">
    <location>
        <begin position="42"/>
        <end position="51"/>
    </location>
</feature>
<gene>
    <name evidence="2" type="ORF">Sxan_07660</name>
</gene>
<comment type="caution">
    <text evidence="2">The sequence shown here is derived from an EMBL/GenBank/DDBJ whole genome shotgun (WGS) entry which is preliminary data.</text>
</comment>
<sequence length="65" mass="6941">MPDSSWRRKYRADLAARLEGTKIAGPHRATDEEPPCTAPVLPTAPPPVPPDDPYDGCAAPPPPEP</sequence>
<dbReference type="Proteomes" id="UP000600026">
    <property type="component" value="Unassembled WGS sequence"/>
</dbReference>
<proteinExistence type="predicted"/>
<name>A0A919LDI2_9ACTN</name>
<organism evidence="2 3">
    <name type="scientific">Streptomyces xanthophaeus</name>
    <dbReference type="NCBI Taxonomy" id="67385"/>
    <lineage>
        <taxon>Bacteria</taxon>
        <taxon>Bacillati</taxon>
        <taxon>Actinomycetota</taxon>
        <taxon>Actinomycetes</taxon>
        <taxon>Kitasatosporales</taxon>
        <taxon>Streptomycetaceae</taxon>
        <taxon>Streptomyces</taxon>
    </lineage>
</organism>
<accession>A0A919LDI2</accession>